<reference evidence="4" key="1">
    <citation type="submission" date="2021-03" db="EMBL/GenBank/DDBJ databases">
        <title>Comparative genomics and phylogenomic investigation of the class Geoglossomycetes provide insights into ecological specialization and systematics.</title>
        <authorList>
            <person name="Melie T."/>
            <person name="Pirro S."/>
            <person name="Miller A.N."/>
            <person name="Quandt A."/>
        </authorList>
    </citation>
    <scope>NUCLEOTIDE SEQUENCE</scope>
    <source>
        <strain evidence="4">CAQ_001_2017</strain>
    </source>
</reference>
<dbReference type="AlphaFoldDB" id="A0A9P8RTE1"/>
<name>A0A9P8RTE1_9PEZI</name>
<organism evidence="4 5">
    <name type="scientific">Trichoglossum hirsutum</name>
    <dbReference type="NCBI Taxonomy" id="265104"/>
    <lineage>
        <taxon>Eukaryota</taxon>
        <taxon>Fungi</taxon>
        <taxon>Dikarya</taxon>
        <taxon>Ascomycota</taxon>
        <taxon>Pezizomycotina</taxon>
        <taxon>Geoglossomycetes</taxon>
        <taxon>Geoglossales</taxon>
        <taxon>Geoglossaceae</taxon>
        <taxon>Trichoglossum</taxon>
    </lineage>
</organism>
<dbReference type="Proteomes" id="UP000750711">
    <property type="component" value="Unassembled WGS sequence"/>
</dbReference>
<evidence type="ECO:0000256" key="3">
    <source>
        <dbReference type="PROSITE-ProRule" id="PRU00023"/>
    </source>
</evidence>
<dbReference type="Gene3D" id="1.25.40.20">
    <property type="entry name" value="Ankyrin repeat-containing domain"/>
    <property type="match status" value="2"/>
</dbReference>
<keyword evidence="5" id="KW-1185">Reference proteome</keyword>
<keyword evidence="2 3" id="KW-0040">ANK repeat</keyword>
<evidence type="ECO:0000256" key="1">
    <source>
        <dbReference type="ARBA" id="ARBA00022737"/>
    </source>
</evidence>
<dbReference type="EMBL" id="JAGHQM010000083">
    <property type="protein sequence ID" value="KAH0565547.1"/>
    <property type="molecule type" value="Genomic_DNA"/>
</dbReference>
<gene>
    <name evidence="4" type="ORF">GP486_001060</name>
</gene>
<dbReference type="InterPro" id="IPR036770">
    <property type="entry name" value="Ankyrin_rpt-contain_sf"/>
</dbReference>
<dbReference type="SMART" id="SM00248">
    <property type="entry name" value="ANK"/>
    <property type="match status" value="3"/>
</dbReference>
<dbReference type="PROSITE" id="PS50088">
    <property type="entry name" value="ANK_REPEAT"/>
    <property type="match status" value="1"/>
</dbReference>
<dbReference type="PANTHER" id="PTHR24203">
    <property type="entry name" value="ANKYRIN REPEAT FAMILY PROTEIN"/>
    <property type="match status" value="1"/>
</dbReference>
<comment type="caution">
    <text evidence="4">The sequence shown here is derived from an EMBL/GenBank/DDBJ whole genome shotgun (WGS) entry which is preliminary data.</text>
</comment>
<dbReference type="InterPro" id="IPR002110">
    <property type="entry name" value="Ankyrin_rpt"/>
</dbReference>
<dbReference type="PANTHER" id="PTHR24203:SF86">
    <property type="entry name" value="PROTEASOME 26S SUBUNIT, NON-ATPASE 10"/>
    <property type="match status" value="1"/>
</dbReference>
<dbReference type="Pfam" id="PF12796">
    <property type="entry name" value="Ank_2"/>
    <property type="match status" value="2"/>
</dbReference>
<dbReference type="PROSITE" id="PS50297">
    <property type="entry name" value="ANK_REP_REGION"/>
    <property type="match status" value="1"/>
</dbReference>
<evidence type="ECO:0000313" key="4">
    <source>
        <dbReference type="EMBL" id="KAH0565547.1"/>
    </source>
</evidence>
<dbReference type="SUPFAM" id="SSF48403">
    <property type="entry name" value="Ankyrin repeat"/>
    <property type="match status" value="2"/>
</dbReference>
<evidence type="ECO:0000313" key="5">
    <source>
        <dbReference type="Proteomes" id="UP000750711"/>
    </source>
</evidence>
<feature type="repeat" description="ANK" evidence="3">
    <location>
        <begin position="148"/>
        <end position="181"/>
    </location>
</feature>
<keyword evidence="1" id="KW-0677">Repeat</keyword>
<evidence type="ECO:0000256" key="2">
    <source>
        <dbReference type="ARBA" id="ARBA00023043"/>
    </source>
</evidence>
<evidence type="ECO:0008006" key="6">
    <source>
        <dbReference type="Google" id="ProtNLM"/>
    </source>
</evidence>
<accession>A0A9P8RTE1</accession>
<protein>
    <recommendedName>
        <fullName evidence="6">Ankyrin repeat protein</fullName>
    </recommendedName>
</protein>
<proteinExistence type="predicted"/>
<sequence length="331" mass="37206">MGPKWSRSKYARPDLSVFWVDARNPQRFKETYIRIGKEARLPSSDDPDVNALARVEERLDRRAYGRWLMIVDNANDLALFGHEDSTSPKFRLGSALEDDLCRYIPDKPHWDSESRTPLSRAAEKGHEAVVKLLLATEKVDVDSKNSRWGRTPLSWAAENGHEAVVKLLLVTQKVDIDSKDEYRRMQLSWAECYGMLRPAYVGRAVTYGQGLPAAHRRLAEPRWASTPWARAAGAVRPHSVIACLYSFRPPPTPLPPVVGSRSVMEQGHRCSSEKGHEAVVKLLLATQKAGMDSKDSDWGRTPLSFAAENGHEVMVRLLQSHYLTSSPPTAR</sequence>